<gene>
    <name evidence="3" type="ORF">PYW07_016571</name>
</gene>
<reference evidence="3" key="1">
    <citation type="submission" date="2023-03" db="EMBL/GenBank/DDBJ databases">
        <title>Chromosome-level genomes of two armyworms, Mythimna separata and Mythimna loreyi, provide insights into the biosynthesis and reception of sex pheromones.</title>
        <authorList>
            <person name="Zhao H."/>
        </authorList>
    </citation>
    <scope>NUCLEOTIDE SEQUENCE</scope>
    <source>
        <strain evidence="3">BeijingLab</strain>
        <tissue evidence="3">Pupa</tissue>
    </source>
</reference>
<proteinExistence type="predicted"/>
<keyword evidence="4" id="KW-1185">Reference proteome</keyword>
<feature type="region of interest" description="Disordered" evidence="1">
    <location>
        <begin position="26"/>
        <end position="158"/>
    </location>
</feature>
<evidence type="ECO:0000256" key="2">
    <source>
        <dbReference type="SAM" id="SignalP"/>
    </source>
</evidence>
<dbReference type="EMBL" id="JARGEI010000015">
    <property type="protein sequence ID" value="KAJ8719015.1"/>
    <property type="molecule type" value="Genomic_DNA"/>
</dbReference>
<evidence type="ECO:0000313" key="3">
    <source>
        <dbReference type="EMBL" id="KAJ8719015.1"/>
    </source>
</evidence>
<accession>A0AAD8DSV6</accession>
<organism evidence="3 4">
    <name type="scientific">Mythimna separata</name>
    <name type="common">Oriental armyworm</name>
    <name type="synonym">Pseudaletia separata</name>
    <dbReference type="NCBI Taxonomy" id="271217"/>
    <lineage>
        <taxon>Eukaryota</taxon>
        <taxon>Metazoa</taxon>
        <taxon>Ecdysozoa</taxon>
        <taxon>Arthropoda</taxon>
        <taxon>Hexapoda</taxon>
        <taxon>Insecta</taxon>
        <taxon>Pterygota</taxon>
        <taxon>Neoptera</taxon>
        <taxon>Endopterygota</taxon>
        <taxon>Lepidoptera</taxon>
        <taxon>Glossata</taxon>
        <taxon>Ditrysia</taxon>
        <taxon>Noctuoidea</taxon>
        <taxon>Noctuidae</taxon>
        <taxon>Noctuinae</taxon>
        <taxon>Hadenini</taxon>
        <taxon>Mythimna</taxon>
    </lineage>
</organism>
<feature type="chain" id="PRO_5041974044" evidence="2">
    <location>
        <begin position="25"/>
        <end position="158"/>
    </location>
</feature>
<sequence length="158" mass="17742">MLLPGDNSPKTWLLVTILVSTIIAFSESSGGKTHSHEYNPRAMDGESSNEESGGDDKKIALKPSSEENPVKKEESKERVKPEKSEDEDDDDDKNSGSGNDNTVRVTRGPKNGDFEPEEENPKVHAKYDKISESEHNSEEDGRRYKRHIARFGNVEKRK</sequence>
<keyword evidence="2" id="KW-0732">Signal</keyword>
<feature type="signal peptide" evidence="2">
    <location>
        <begin position="1"/>
        <end position="24"/>
    </location>
</feature>
<comment type="caution">
    <text evidence="3">The sequence shown here is derived from an EMBL/GenBank/DDBJ whole genome shotgun (WGS) entry which is preliminary data.</text>
</comment>
<evidence type="ECO:0000256" key="1">
    <source>
        <dbReference type="SAM" id="MobiDB-lite"/>
    </source>
</evidence>
<protein>
    <submittedName>
        <fullName evidence="3">Uncharacterized protein</fullName>
    </submittedName>
</protein>
<feature type="compositionally biased region" description="Basic and acidic residues" evidence="1">
    <location>
        <begin position="54"/>
        <end position="83"/>
    </location>
</feature>
<name>A0AAD8DSV6_MYTSE</name>
<evidence type="ECO:0000313" key="4">
    <source>
        <dbReference type="Proteomes" id="UP001231518"/>
    </source>
</evidence>
<dbReference type="AlphaFoldDB" id="A0AAD8DSV6"/>
<feature type="compositionally biased region" description="Basic and acidic residues" evidence="1">
    <location>
        <begin position="119"/>
        <end position="142"/>
    </location>
</feature>
<dbReference type="Proteomes" id="UP001231518">
    <property type="component" value="Chromosome 8"/>
</dbReference>